<proteinExistence type="predicted"/>
<sequence length="112" mass="12079">MRAVGSTWTTRSSRPAGFSCRDSSAYRSDLAFSRDDGQACVELWSNSELSSAVAPRASCTEVEQHRVPESGRTASVALVRCQVQRLALPHGSSSRLRSNTPGDVSPARARVQ</sequence>
<reference evidence="1" key="1">
    <citation type="submission" date="2020-05" db="EMBL/GenBank/DDBJ databases">
        <title>Large-scale comparative analyses of tick genomes elucidate their genetic diversity and vector capacities.</title>
        <authorList>
            <person name="Jia N."/>
            <person name="Wang J."/>
            <person name="Shi W."/>
            <person name="Du L."/>
            <person name="Sun Y."/>
            <person name="Zhan W."/>
            <person name="Jiang J."/>
            <person name="Wang Q."/>
            <person name="Zhang B."/>
            <person name="Ji P."/>
            <person name="Sakyi L.B."/>
            <person name="Cui X."/>
            <person name="Yuan T."/>
            <person name="Jiang B."/>
            <person name="Yang W."/>
            <person name="Lam T.T.-Y."/>
            <person name="Chang Q."/>
            <person name="Ding S."/>
            <person name="Wang X."/>
            <person name="Zhu J."/>
            <person name="Ruan X."/>
            <person name="Zhao L."/>
            <person name="Wei J."/>
            <person name="Que T."/>
            <person name="Du C."/>
            <person name="Cheng J."/>
            <person name="Dai P."/>
            <person name="Han X."/>
            <person name="Huang E."/>
            <person name="Gao Y."/>
            <person name="Liu J."/>
            <person name="Shao H."/>
            <person name="Ye R."/>
            <person name="Li L."/>
            <person name="Wei W."/>
            <person name="Wang X."/>
            <person name="Wang C."/>
            <person name="Yang T."/>
            <person name="Huo Q."/>
            <person name="Li W."/>
            <person name="Guo W."/>
            <person name="Chen H."/>
            <person name="Zhou L."/>
            <person name="Ni X."/>
            <person name="Tian J."/>
            <person name="Zhou Y."/>
            <person name="Sheng Y."/>
            <person name="Liu T."/>
            <person name="Pan Y."/>
            <person name="Xia L."/>
            <person name="Li J."/>
            <person name="Zhao F."/>
            <person name="Cao W."/>
        </authorList>
    </citation>
    <scope>NUCLEOTIDE SEQUENCE</scope>
    <source>
        <strain evidence="1">Hyas-2018</strain>
    </source>
</reference>
<evidence type="ECO:0000313" key="1">
    <source>
        <dbReference type="EMBL" id="KAH6942319.1"/>
    </source>
</evidence>
<comment type="caution">
    <text evidence="1">The sequence shown here is derived from an EMBL/GenBank/DDBJ whole genome shotgun (WGS) entry which is preliminary data.</text>
</comment>
<gene>
    <name evidence="1" type="ORF">HPB50_003905</name>
</gene>
<organism evidence="1 2">
    <name type="scientific">Hyalomma asiaticum</name>
    <name type="common">Tick</name>
    <dbReference type="NCBI Taxonomy" id="266040"/>
    <lineage>
        <taxon>Eukaryota</taxon>
        <taxon>Metazoa</taxon>
        <taxon>Ecdysozoa</taxon>
        <taxon>Arthropoda</taxon>
        <taxon>Chelicerata</taxon>
        <taxon>Arachnida</taxon>
        <taxon>Acari</taxon>
        <taxon>Parasitiformes</taxon>
        <taxon>Ixodida</taxon>
        <taxon>Ixodoidea</taxon>
        <taxon>Ixodidae</taxon>
        <taxon>Hyalomminae</taxon>
        <taxon>Hyalomma</taxon>
    </lineage>
</organism>
<protein>
    <submittedName>
        <fullName evidence="1">Uncharacterized protein</fullName>
    </submittedName>
</protein>
<keyword evidence="2" id="KW-1185">Reference proteome</keyword>
<accession>A0ACB7T8J6</accession>
<evidence type="ECO:0000313" key="2">
    <source>
        <dbReference type="Proteomes" id="UP000821845"/>
    </source>
</evidence>
<dbReference type="Proteomes" id="UP000821845">
    <property type="component" value="Chromosome 10"/>
</dbReference>
<name>A0ACB7T8J6_HYAAI</name>
<dbReference type="EMBL" id="CM023490">
    <property type="protein sequence ID" value="KAH6942319.1"/>
    <property type="molecule type" value="Genomic_DNA"/>
</dbReference>